<evidence type="ECO:0000313" key="10">
    <source>
        <dbReference type="Proteomes" id="UP000004793"/>
    </source>
</evidence>
<evidence type="ECO:0000256" key="1">
    <source>
        <dbReference type="ARBA" id="ARBA00004651"/>
    </source>
</evidence>
<accession>A0A7U6JEJ0</accession>
<dbReference type="InterPro" id="IPR010290">
    <property type="entry name" value="TM_effector"/>
</dbReference>
<dbReference type="InterPro" id="IPR020846">
    <property type="entry name" value="MFS_dom"/>
</dbReference>
<dbReference type="SUPFAM" id="SSF103473">
    <property type="entry name" value="MFS general substrate transporter"/>
    <property type="match status" value="1"/>
</dbReference>
<dbReference type="GO" id="GO:0022857">
    <property type="term" value="F:transmembrane transporter activity"/>
    <property type="evidence" value="ECO:0007669"/>
    <property type="project" value="InterPro"/>
</dbReference>
<keyword evidence="5 7" id="KW-1133">Transmembrane helix</keyword>
<comment type="subcellular location">
    <subcellularLocation>
        <location evidence="1">Cell membrane</location>
        <topology evidence="1">Multi-pass membrane protein</topology>
    </subcellularLocation>
</comment>
<feature type="transmembrane region" description="Helical" evidence="7">
    <location>
        <begin position="32"/>
        <end position="52"/>
    </location>
</feature>
<keyword evidence="6 7" id="KW-0472">Membrane</keyword>
<keyword evidence="2" id="KW-0813">Transport</keyword>
<keyword evidence="10" id="KW-1185">Reference proteome</keyword>
<dbReference type="AlphaFoldDB" id="A0A7U6JEJ0"/>
<evidence type="ECO:0000256" key="7">
    <source>
        <dbReference type="SAM" id="Phobius"/>
    </source>
</evidence>
<dbReference type="InterPro" id="IPR036259">
    <property type="entry name" value="MFS_trans_sf"/>
</dbReference>
<evidence type="ECO:0000313" key="9">
    <source>
        <dbReference type="EMBL" id="BAL80781.1"/>
    </source>
</evidence>
<evidence type="ECO:0000256" key="2">
    <source>
        <dbReference type="ARBA" id="ARBA00022448"/>
    </source>
</evidence>
<feature type="transmembrane region" description="Helical" evidence="7">
    <location>
        <begin position="88"/>
        <end position="106"/>
    </location>
</feature>
<dbReference type="EMBL" id="AP012051">
    <property type="protein sequence ID" value="BAL80781.1"/>
    <property type="molecule type" value="Genomic_DNA"/>
</dbReference>
<dbReference type="Pfam" id="PF05977">
    <property type="entry name" value="MFS_3"/>
    <property type="match status" value="1"/>
</dbReference>
<protein>
    <submittedName>
        <fullName evidence="9">Major facilitator superfamily protein</fullName>
    </submittedName>
</protein>
<evidence type="ECO:0000256" key="4">
    <source>
        <dbReference type="ARBA" id="ARBA00022692"/>
    </source>
</evidence>
<keyword evidence="3" id="KW-1003">Cell membrane</keyword>
<dbReference type="PROSITE" id="PS50850">
    <property type="entry name" value="MFS"/>
    <property type="match status" value="1"/>
</dbReference>
<dbReference type="KEGG" id="cex:CSE_06550"/>
<gene>
    <name evidence="9" type="ordered locus">CSE_06550</name>
</gene>
<sequence>MFFYGQSISLMGTSMQTSAQSWLVLELTNSSFHLGLLSAVQFLPMTLLSFIAGVLADRFSKQKLLLITQSFLTLLAVALAVLTQMHAIKFWHVLIIGYMTGIANAVDM</sequence>
<reference evidence="9 10" key="1">
    <citation type="submission" date="2011-01" db="EMBL/GenBank/DDBJ databases">
        <title>Whole genome sequence of Caldisericum exile AZM16c01.</title>
        <authorList>
            <person name="Narita-Yamada S."/>
            <person name="Kawakoshi A."/>
            <person name="Nakamura S."/>
            <person name="Sasagawa M."/>
            <person name="Fukada J."/>
            <person name="Sekine M."/>
            <person name="Kato Y."/>
            <person name="Fukai R."/>
            <person name="Sasaki K."/>
            <person name="Hanamaki A."/>
            <person name="Narita H."/>
            <person name="Konno Y."/>
            <person name="Mori K."/>
            <person name="Yamazaki S."/>
            <person name="Suzuki K."/>
            <person name="Fujita N."/>
        </authorList>
    </citation>
    <scope>NUCLEOTIDE SEQUENCE [LARGE SCALE GENOMIC DNA]</scope>
    <source>
        <strain evidence="10">DSM 21853 / NBRC 104410 / AZM16c01</strain>
    </source>
</reference>
<proteinExistence type="predicted"/>
<feature type="domain" description="Major facilitator superfamily (MFS) profile" evidence="8">
    <location>
        <begin position="1"/>
        <end position="108"/>
    </location>
</feature>
<keyword evidence="4 7" id="KW-0812">Transmembrane</keyword>
<organism evidence="9 10">
    <name type="scientific">Caldisericum exile (strain DSM 21853 / NBRC 104410 / AZM16c01)</name>
    <dbReference type="NCBI Taxonomy" id="511051"/>
    <lineage>
        <taxon>Bacteria</taxon>
        <taxon>Pseudomonadati</taxon>
        <taxon>Caldisericota/Cryosericota group</taxon>
        <taxon>Caldisericota</taxon>
        <taxon>Caldisericia</taxon>
        <taxon>Caldisericales</taxon>
        <taxon>Caldisericaceae</taxon>
        <taxon>Caldisericum</taxon>
    </lineage>
</organism>
<dbReference type="Gene3D" id="1.20.1250.20">
    <property type="entry name" value="MFS general substrate transporter like domains"/>
    <property type="match status" value="1"/>
</dbReference>
<dbReference type="PANTHER" id="PTHR23513:SF11">
    <property type="entry name" value="STAPHYLOFERRIN A TRANSPORTER"/>
    <property type="match status" value="1"/>
</dbReference>
<evidence type="ECO:0000256" key="6">
    <source>
        <dbReference type="ARBA" id="ARBA00023136"/>
    </source>
</evidence>
<dbReference type="PANTHER" id="PTHR23513">
    <property type="entry name" value="INTEGRAL MEMBRANE EFFLUX PROTEIN-RELATED"/>
    <property type="match status" value="1"/>
</dbReference>
<evidence type="ECO:0000256" key="3">
    <source>
        <dbReference type="ARBA" id="ARBA00022475"/>
    </source>
</evidence>
<dbReference type="GO" id="GO:0005886">
    <property type="term" value="C:plasma membrane"/>
    <property type="evidence" value="ECO:0007669"/>
    <property type="project" value="UniProtKB-SubCell"/>
</dbReference>
<name>A0A7U6JEJ0_CALEA</name>
<evidence type="ECO:0000256" key="5">
    <source>
        <dbReference type="ARBA" id="ARBA00022989"/>
    </source>
</evidence>
<feature type="transmembrane region" description="Helical" evidence="7">
    <location>
        <begin position="64"/>
        <end position="82"/>
    </location>
</feature>
<evidence type="ECO:0000259" key="8">
    <source>
        <dbReference type="PROSITE" id="PS50850"/>
    </source>
</evidence>
<dbReference type="Proteomes" id="UP000004793">
    <property type="component" value="Chromosome"/>
</dbReference>